<reference evidence="1" key="1">
    <citation type="journal article" date="2019" name="Sci. Rep.">
        <title>Draft genome of Tanacetum cinerariifolium, the natural source of mosquito coil.</title>
        <authorList>
            <person name="Yamashiro T."/>
            <person name="Shiraishi A."/>
            <person name="Satake H."/>
            <person name="Nakayama K."/>
        </authorList>
    </citation>
    <scope>NUCLEOTIDE SEQUENCE</scope>
</reference>
<gene>
    <name evidence="1" type="ORF">Tci_486294</name>
</gene>
<evidence type="ECO:0000313" key="1">
    <source>
        <dbReference type="EMBL" id="GEZ14321.1"/>
    </source>
</evidence>
<protein>
    <recommendedName>
        <fullName evidence="2">Integrase, catalytic region, zinc finger, CCHC-type, peptidase aspartic, catalytic</fullName>
    </recommendedName>
</protein>
<dbReference type="AlphaFoldDB" id="A0A699I541"/>
<name>A0A699I541_TANCI</name>
<evidence type="ECO:0008006" key="2">
    <source>
        <dbReference type="Google" id="ProtNLM"/>
    </source>
</evidence>
<accession>A0A699I541</accession>
<dbReference type="EMBL" id="BKCJ010245380">
    <property type="protein sequence ID" value="GEZ14321.1"/>
    <property type="molecule type" value="Genomic_DNA"/>
</dbReference>
<proteinExistence type="predicted"/>
<comment type="caution">
    <text evidence="1">The sequence shown here is derived from an EMBL/GenBank/DDBJ whole genome shotgun (WGS) entry which is preliminary data.</text>
</comment>
<organism evidence="1">
    <name type="scientific">Tanacetum cinerariifolium</name>
    <name type="common">Dalmatian daisy</name>
    <name type="synonym">Chrysanthemum cinerariifolium</name>
    <dbReference type="NCBI Taxonomy" id="118510"/>
    <lineage>
        <taxon>Eukaryota</taxon>
        <taxon>Viridiplantae</taxon>
        <taxon>Streptophyta</taxon>
        <taxon>Embryophyta</taxon>
        <taxon>Tracheophyta</taxon>
        <taxon>Spermatophyta</taxon>
        <taxon>Magnoliopsida</taxon>
        <taxon>eudicotyledons</taxon>
        <taxon>Gunneridae</taxon>
        <taxon>Pentapetalae</taxon>
        <taxon>asterids</taxon>
        <taxon>campanulids</taxon>
        <taxon>Asterales</taxon>
        <taxon>Asteraceae</taxon>
        <taxon>Asteroideae</taxon>
        <taxon>Anthemideae</taxon>
        <taxon>Anthemidinae</taxon>
        <taxon>Tanacetum</taxon>
    </lineage>
</organism>
<sequence>MHNDVQPNCVVVSDTEYTGDSNMIPYDQYVNDNTEPVVRNNASSVSNDASMIIINEMPELTPRCDSVKEHTKVVDASLTAELAIYKKQFELYERRAKFELTIREEKIDEQLR</sequence>